<dbReference type="Pfam" id="PF06835">
    <property type="entry name" value="LptC"/>
    <property type="match status" value="1"/>
</dbReference>
<dbReference type="PIRSF" id="PIRSF028513">
    <property type="entry name" value="LptC"/>
    <property type="match status" value="1"/>
</dbReference>
<dbReference type="GO" id="GO:0043165">
    <property type="term" value="P:Gram-negative-bacterium-type cell outer membrane assembly"/>
    <property type="evidence" value="ECO:0007669"/>
    <property type="project" value="UniProtKB-UniRule"/>
</dbReference>
<evidence type="ECO:0000313" key="8">
    <source>
        <dbReference type="EMBL" id="KVX02983.1"/>
    </source>
</evidence>
<comment type="subcellular location">
    <subcellularLocation>
        <location evidence="6">Cell inner membrane</location>
        <topology evidence="6">Single-pass membrane protein</topology>
    </subcellularLocation>
</comment>
<dbReference type="InterPro" id="IPR052363">
    <property type="entry name" value="LPS_export_LptC"/>
</dbReference>
<comment type="function">
    <text evidence="7">Required for the translocation of lipopolysaccharide (LPS) from the inner membrane to the outer membrane.</text>
</comment>
<evidence type="ECO:0000256" key="7">
    <source>
        <dbReference type="PIRNR" id="PIRNR028513"/>
    </source>
</evidence>
<keyword evidence="1 6" id="KW-1003">Cell membrane</keyword>
<evidence type="ECO:0000313" key="9">
    <source>
        <dbReference type="Proteomes" id="UP000055702"/>
    </source>
</evidence>
<gene>
    <name evidence="6" type="primary">lptC</name>
    <name evidence="8" type="ORF">AWJ07_11810</name>
</gene>
<comment type="subunit">
    <text evidence="6">Component of the lipopolysaccharide transport and assembly complex. Interacts with LptA and the LptBFG transporter complex.</text>
</comment>
<proteinExistence type="inferred from homology"/>
<evidence type="ECO:0000256" key="6">
    <source>
        <dbReference type="HAMAP-Rule" id="MF_01915"/>
    </source>
</evidence>
<dbReference type="InterPro" id="IPR010664">
    <property type="entry name" value="LipoPS_assembly_LptC-rel"/>
</dbReference>
<dbReference type="RefSeq" id="WP_059744679.1">
    <property type="nucleotide sequence ID" value="NZ_LRDC01000002.1"/>
</dbReference>
<dbReference type="EMBL" id="LRDC01000002">
    <property type="protein sequence ID" value="KVX02983.1"/>
    <property type="molecule type" value="Genomic_DNA"/>
</dbReference>
<dbReference type="PANTHER" id="PTHR37481">
    <property type="entry name" value="LIPOPOLYSACCHARIDE EXPORT SYSTEM PROTEIN LPTC"/>
    <property type="match status" value="1"/>
</dbReference>
<comment type="caution">
    <text evidence="8">The sequence shown here is derived from an EMBL/GenBank/DDBJ whole genome shotgun (WGS) entry which is preliminary data.</text>
</comment>
<evidence type="ECO:0000256" key="1">
    <source>
        <dbReference type="ARBA" id="ARBA00022475"/>
    </source>
</evidence>
<name>A0A106C2E7_SHEFR</name>
<comment type="similarity">
    <text evidence="6 7">Belongs to the LptC family.</text>
</comment>
<evidence type="ECO:0000256" key="3">
    <source>
        <dbReference type="ARBA" id="ARBA00022692"/>
    </source>
</evidence>
<dbReference type="Gene3D" id="2.60.450.10">
    <property type="entry name" value="Lipopolysaccharide (LPS) transport protein A like domain"/>
    <property type="match status" value="1"/>
</dbReference>
<feature type="transmembrane region" description="Helical" evidence="6">
    <location>
        <begin position="6"/>
        <end position="22"/>
    </location>
</feature>
<dbReference type="GO" id="GO:0005886">
    <property type="term" value="C:plasma membrane"/>
    <property type="evidence" value="ECO:0007669"/>
    <property type="project" value="UniProtKB-SubCell"/>
</dbReference>
<reference evidence="8 9" key="1">
    <citation type="submission" date="2016-01" db="EMBL/GenBank/DDBJ databases">
        <title>Draft genome of the antarctic isolate Shewanella frigidimarina Ag06-30.</title>
        <authorList>
            <person name="Parmeciano Di Noto G."/>
            <person name="Vazquez S."/>
            <person name="Mac Cormack W."/>
            <person name="Iriarte A."/>
            <person name="Quiroga C."/>
        </authorList>
    </citation>
    <scope>NUCLEOTIDE SEQUENCE [LARGE SCALE GENOMIC DNA]</scope>
    <source>
        <strain evidence="8 9">Ag06-30</strain>
    </source>
</reference>
<dbReference type="HAMAP" id="MF_01915">
    <property type="entry name" value="LPS_assembly_LptC"/>
    <property type="match status" value="1"/>
</dbReference>
<accession>A0A106C2E7</accession>
<dbReference type="AlphaFoldDB" id="A0A106C2E7"/>
<evidence type="ECO:0000256" key="4">
    <source>
        <dbReference type="ARBA" id="ARBA00022989"/>
    </source>
</evidence>
<dbReference type="InterPro" id="IPR026265">
    <property type="entry name" value="LptC"/>
</dbReference>
<sequence length="186" mass="20906">MSRVTLGIIAFFGLAFVLYWQAQIKRSEMDAVQIRGIERPDFVADNLRTTEFNQLGFVESRVSAEHMEHYASSDITHFTKPIYLIFPENGKAQWQLSADRGQLNKNTSKVTLEKNVIIDAIDIEEPLQSLSTQAITVDLTTMIGTSQEMVYIKGKGFIIQGLGLHADLNSQKLSLLSQVEGTYEPH</sequence>
<organism evidence="8">
    <name type="scientific">Shewanella frigidimarina</name>
    <dbReference type="NCBI Taxonomy" id="56812"/>
    <lineage>
        <taxon>Bacteria</taxon>
        <taxon>Pseudomonadati</taxon>
        <taxon>Pseudomonadota</taxon>
        <taxon>Gammaproteobacteria</taxon>
        <taxon>Alteromonadales</taxon>
        <taxon>Shewanellaceae</taxon>
        <taxon>Shewanella</taxon>
    </lineage>
</organism>
<evidence type="ECO:0000256" key="5">
    <source>
        <dbReference type="ARBA" id="ARBA00023136"/>
    </source>
</evidence>
<keyword evidence="5 6" id="KW-0472">Membrane</keyword>
<dbReference type="NCBIfam" id="TIGR04409">
    <property type="entry name" value="LptC_YrbK"/>
    <property type="match status" value="1"/>
</dbReference>
<keyword evidence="2 6" id="KW-0997">Cell inner membrane</keyword>
<comment type="function">
    <text evidence="6">Involved in the assembly of lipopolysaccharide (LPS). Required for the translocation of LPS from the inner membrane to the outer membrane. Facilitates the transfer of LPS from the inner membrane to the periplasmic protein LptA. Could be a docking site for LptA.</text>
</comment>
<protein>
    <recommendedName>
        <fullName evidence="6 7">Lipopolysaccharide export system protein LptC</fullName>
    </recommendedName>
</protein>
<dbReference type="Proteomes" id="UP000055702">
    <property type="component" value="Unassembled WGS sequence"/>
</dbReference>
<dbReference type="GO" id="GO:0017089">
    <property type="term" value="F:glycolipid transfer activity"/>
    <property type="evidence" value="ECO:0007669"/>
    <property type="project" value="TreeGrafter"/>
</dbReference>
<keyword evidence="3 6" id="KW-0812">Transmembrane</keyword>
<dbReference type="PANTHER" id="PTHR37481:SF1">
    <property type="entry name" value="LIPOPOLYSACCHARIDE EXPORT SYSTEM PROTEIN LPTC"/>
    <property type="match status" value="1"/>
</dbReference>
<dbReference type="GO" id="GO:0015221">
    <property type="term" value="F:lipopolysaccharide transmembrane transporter activity"/>
    <property type="evidence" value="ECO:0007669"/>
    <property type="project" value="InterPro"/>
</dbReference>
<evidence type="ECO:0000256" key="2">
    <source>
        <dbReference type="ARBA" id="ARBA00022519"/>
    </source>
</evidence>
<dbReference type="GO" id="GO:0030288">
    <property type="term" value="C:outer membrane-bounded periplasmic space"/>
    <property type="evidence" value="ECO:0007669"/>
    <property type="project" value="TreeGrafter"/>
</dbReference>
<keyword evidence="4 6" id="KW-1133">Transmembrane helix</keyword>